<dbReference type="PROSITE" id="PS51257">
    <property type="entry name" value="PROKAR_LIPOPROTEIN"/>
    <property type="match status" value="1"/>
</dbReference>
<dbReference type="KEGG" id="mok:Metok_0639"/>
<gene>
    <name evidence="1" type="ordered locus">Metok_0639</name>
</gene>
<dbReference type="STRING" id="647113.Metok_0639"/>
<dbReference type="OrthoDB" id="65511at2157"/>
<protein>
    <submittedName>
        <fullName evidence="1">Uncharacterized protein</fullName>
    </submittedName>
</protein>
<dbReference type="eggNOG" id="arCOG05028">
    <property type="taxonomic scope" value="Archaea"/>
</dbReference>
<sequence>MKKIKIILLTCSVILAVSLCSCVDKQSSGHYNNDNYYNKYIFVNINNTTITVPLRTTLGEALSTQLINTTNKDIRNYYLSHKIIYLQYNESLPSDEGGVSIADLVFKLKALNQYYPHIIVDKNIFNNSTEAYMVKNSNKTMVINIIRGNRNATIEKYNNIYIIEGNSLKELDKAESRFVIILYGYHN</sequence>
<dbReference type="GeneID" id="10772775"/>
<dbReference type="HOGENOM" id="CLU_1340754_0_0_2"/>
<dbReference type="RefSeq" id="WP_013866804.1">
    <property type="nucleotide sequence ID" value="NC_015636.1"/>
</dbReference>
<organism evidence="1 2">
    <name type="scientific">Methanothermococcus okinawensis (strain DSM 14208 / JCM 11175 / IH1)</name>
    <dbReference type="NCBI Taxonomy" id="647113"/>
    <lineage>
        <taxon>Archaea</taxon>
        <taxon>Methanobacteriati</taxon>
        <taxon>Methanobacteriota</taxon>
        <taxon>Methanomada group</taxon>
        <taxon>Methanococci</taxon>
        <taxon>Methanococcales</taxon>
        <taxon>Methanococcaceae</taxon>
        <taxon>Methanothermococcus</taxon>
    </lineage>
</organism>
<reference evidence="1" key="1">
    <citation type="submission" date="2011-05" db="EMBL/GenBank/DDBJ databases">
        <title>Complete sequence of chromosome of Methanothermococcus okinawensis IH1.</title>
        <authorList>
            <consortium name="US DOE Joint Genome Institute"/>
            <person name="Lucas S."/>
            <person name="Han J."/>
            <person name="Lapidus A."/>
            <person name="Cheng J.-F."/>
            <person name="Goodwin L."/>
            <person name="Pitluck S."/>
            <person name="Peters L."/>
            <person name="Mikhailova N."/>
            <person name="Held B."/>
            <person name="Han C."/>
            <person name="Tapia R."/>
            <person name="Land M."/>
            <person name="Hauser L."/>
            <person name="Kyrpides N."/>
            <person name="Ivanova N."/>
            <person name="Pagani I."/>
            <person name="Sieprawska-Lupa M."/>
            <person name="Takai K."/>
            <person name="Miyazaki J."/>
            <person name="Whitman W."/>
            <person name="Woyke T."/>
        </authorList>
    </citation>
    <scope>NUCLEOTIDE SEQUENCE [LARGE SCALE GENOMIC DNA]</scope>
    <source>
        <strain evidence="1">IH1</strain>
    </source>
</reference>
<dbReference type="EMBL" id="CP002792">
    <property type="protein sequence ID" value="AEH06618.1"/>
    <property type="molecule type" value="Genomic_DNA"/>
</dbReference>
<evidence type="ECO:0000313" key="1">
    <source>
        <dbReference type="EMBL" id="AEH06618.1"/>
    </source>
</evidence>
<evidence type="ECO:0000313" key="2">
    <source>
        <dbReference type="Proteomes" id="UP000009296"/>
    </source>
</evidence>
<keyword evidence="2" id="KW-1185">Reference proteome</keyword>
<proteinExistence type="predicted"/>
<name>F8ALR3_METOI</name>
<dbReference type="AlphaFoldDB" id="F8ALR3"/>
<dbReference type="Proteomes" id="UP000009296">
    <property type="component" value="Chromosome"/>
</dbReference>
<accession>F8ALR3</accession>